<dbReference type="AlphaFoldDB" id="A0A0L0QKW3"/>
<keyword evidence="2" id="KW-1185">Reference proteome</keyword>
<gene>
    <name evidence="1" type="ORF">AFK71_12150</name>
</gene>
<organism evidence="1 2">
    <name type="scientific">Virgibacillus pantothenticus</name>
    <dbReference type="NCBI Taxonomy" id="1473"/>
    <lineage>
        <taxon>Bacteria</taxon>
        <taxon>Bacillati</taxon>
        <taxon>Bacillota</taxon>
        <taxon>Bacilli</taxon>
        <taxon>Bacillales</taxon>
        <taxon>Bacillaceae</taxon>
        <taxon>Virgibacillus</taxon>
    </lineage>
</organism>
<dbReference type="EMBL" id="LGTO01000007">
    <property type="protein sequence ID" value="KNE19265.1"/>
    <property type="molecule type" value="Genomic_DNA"/>
</dbReference>
<dbReference type="Proteomes" id="UP000036780">
    <property type="component" value="Unassembled WGS sequence"/>
</dbReference>
<comment type="caution">
    <text evidence="1">The sequence shown here is derived from an EMBL/GenBank/DDBJ whole genome shotgun (WGS) entry which is preliminary data.</text>
</comment>
<dbReference type="PATRIC" id="fig|1473.5.peg.993"/>
<dbReference type="RefSeq" id="WP_050351790.1">
    <property type="nucleotide sequence ID" value="NZ_BOSN01000006.1"/>
</dbReference>
<protein>
    <submittedName>
        <fullName evidence="1">Uncharacterized protein</fullName>
    </submittedName>
</protein>
<name>A0A0L0QKW3_VIRPA</name>
<reference evidence="2" key="1">
    <citation type="submission" date="2015-07" db="EMBL/GenBank/DDBJ databases">
        <title>Fjat-10053 dsm26.</title>
        <authorList>
            <person name="Liu B."/>
            <person name="Wang J."/>
            <person name="Zhu Y."/>
            <person name="Liu G."/>
            <person name="Chen Q."/>
            <person name="Chen Z."/>
            <person name="Lan J."/>
            <person name="Che J."/>
            <person name="Ge C."/>
            <person name="Shi H."/>
            <person name="Pan Z."/>
            <person name="Liu X."/>
        </authorList>
    </citation>
    <scope>NUCLEOTIDE SEQUENCE [LARGE SCALE GENOMIC DNA]</scope>
    <source>
        <strain evidence="2">DSM 26</strain>
    </source>
</reference>
<proteinExistence type="predicted"/>
<sequence>MGRRVGAEPHELNVICYGKGLILTNDRASGFVGTIVRDKSSLFKSLLSIVDLVTIKHRQKIGKQGGKGGDFLGGFPKKYYPNLAWRLVTMLGGENVDHAIQNLKSYMSATLDLHRDLGQPEDVYRDEIKAYVCAINALELYYYEEKRTKLEFVLS</sequence>
<dbReference type="OrthoDB" id="9915862at2"/>
<accession>A0A0L0QKW3</accession>
<evidence type="ECO:0000313" key="2">
    <source>
        <dbReference type="Proteomes" id="UP000036780"/>
    </source>
</evidence>
<evidence type="ECO:0000313" key="1">
    <source>
        <dbReference type="EMBL" id="KNE19265.1"/>
    </source>
</evidence>